<gene>
    <name evidence="2" type="ORF">PLXY2_LOCUS1297</name>
</gene>
<reference evidence="2" key="1">
    <citation type="submission" date="2020-11" db="EMBL/GenBank/DDBJ databases">
        <authorList>
            <person name="Whiteford S."/>
        </authorList>
    </citation>
    <scope>NUCLEOTIDE SEQUENCE</scope>
</reference>
<evidence type="ECO:0000256" key="1">
    <source>
        <dbReference type="SAM" id="MobiDB-lite"/>
    </source>
</evidence>
<organism evidence="2 3">
    <name type="scientific">Plutella xylostella</name>
    <name type="common">Diamondback moth</name>
    <name type="synonym">Plutella maculipennis</name>
    <dbReference type="NCBI Taxonomy" id="51655"/>
    <lineage>
        <taxon>Eukaryota</taxon>
        <taxon>Metazoa</taxon>
        <taxon>Ecdysozoa</taxon>
        <taxon>Arthropoda</taxon>
        <taxon>Hexapoda</taxon>
        <taxon>Insecta</taxon>
        <taxon>Pterygota</taxon>
        <taxon>Neoptera</taxon>
        <taxon>Endopterygota</taxon>
        <taxon>Lepidoptera</taxon>
        <taxon>Glossata</taxon>
        <taxon>Ditrysia</taxon>
        <taxon>Yponomeutoidea</taxon>
        <taxon>Plutellidae</taxon>
        <taxon>Plutella</taxon>
    </lineage>
</organism>
<protein>
    <submittedName>
        <fullName evidence="2">(diamondback moth) hypothetical protein</fullName>
    </submittedName>
</protein>
<sequence length="110" mass="11535">MVSGSVVSCASNSDYDRFYNTCGRLDCSVETAVIMTCSARVVLPRDLSRYPLSSWMHPPLPVDEHPAGVPVAGGGERRGRGGGGAPLPPLRITIPMENDGRSPAPSPTGV</sequence>
<keyword evidence="3" id="KW-1185">Reference proteome</keyword>
<feature type="region of interest" description="Disordered" evidence="1">
    <location>
        <begin position="58"/>
        <end position="110"/>
    </location>
</feature>
<comment type="caution">
    <text evidence="2">The sequence shown here is derived from an EMBL/GenBank/DDBJ whole genome shotgun (WGS) entry which is preliminary data.</text>
</comment>
<name>A0A8S4D2Y7_PLUXY</name>
<evidence type="ECO:0000313" key="3">
    <source>
        <dbReference type="Proteomes" id="UP000653454"/>
    </source>
</evidence>
<proteinExistence type="predicted"/>
<dbReference type="Proteomes" id="UP000653454">
    <property type="component" value="Unassembled WGS sequence"/>
</dbReference>
<accession>A0A8S4D2Y7</accession>
<dbReference type="AlphaFoldDB" id="A0A8S4D2Y7"/>
<dbReference type="EMBL" id="CAJHNJ030000003">
    <property type="protein sequence ID" value="CAG9093285.1"/>
    <property type="molecule type" value="Genomic_DNA"/>
</dbReference>
<evidence type="ECO:0000313" key="2">
    <source>
        <dbReference type="EMBL" id="CAG9093285.1"/>
    </source>
</evidence>